<feature type="coiled-coil region" evidence="1">
    <location>
        <begin position="18"/>
        <end position="45"/>
    </location>
</feature>
<evidence type="ECO:0000256" key="1">
    <source>
        <dbReference type="SAM" id="Coils"/>
    </source>
</evidence>
<gene>
    <name evidence="3" type="ORF">BCR44DRAFT_33955</name>
</gene>
<evidence type="ECO:0000313" key="4">
    <source>
        <dbReference type="Proteomes" id="UP000193411"/>
    </source>
</evidence>
<comment type="caution">
    <text evidence="3">The sequence shown here is derived from an EMBL/GenBank/DDBJ whole genome shotgun (WGS) entry which is preliminary data.</text>
</comment>
<feature type="compositionally biased region" description="Low complexity" evidence="2">
    <location>
        <begin position="155"/>
        <end position="166"/>
    </location>
</feature>
<keyword evidence="1" id="KW-0175">Coiled coil</keyword>
<feature type="region of interest" description="Disordered" evidence="2">
    <location>
        <begin position="140"/>
        <end position="170"/>
    </location>
</feature>
<evidence type="ECO:0000256" key="2">
    <source>
        <dbReference type="SAM" id="MobiDB-lite"/>
    </source>
</evidence>
<dbReference type="AlphaFoldDB" id="A0A1Y2HFN8"/>
<reference evidence="3 4" key="1">
    <citation type="submission" date="2016-07" db="EMBL/GenBank/DDBJ databases">
        <title>Pervasive Adenine N6-methylation of Active Genes in Fungi.</title>
        <authorList>
            <consortium name="DOE Joint Genome Institute"/>
            <person name="Mondo S.J."/>
            <person name="Dannebaum R.O."/>
            <person name="Kuo R.C."/>
            <person name="Labutti K."/>
            <person name="Haridas S."/>
            <person name="Kuo A."/>
            <person name="Salamov A."/>
            <person name="Ahrendt S.R."/>
            <person name="Lipzen A."/>
            <person name="Sullivan W."/>
            <person name="Andreopoulos W.B."/>
            <person name="Clum A."/>
            <person name="Lindquist E."/>
            <person name="Daum C."/>
            <person name="Ramamoorthy G.K."/>
            <person name="Gryganskyi A."/>
            <person name="Culley D."/>
            <person name="Magnuson J.K."/>
            <person name="James T.Y."/>
            <person name="O'Malley M.A."/>
            <person name="Stajich J.E."/>
            <person name="Spatafora J.W."/>
            <person name="Visel A."/>
            <person name="Grigoriev I.V."/>
        </authorList>
    </citation>
    <scope>NUCLEOTIDE SEQUENCE [LARGE SCALE GENOMIC DNA]</scope>
    <source>
        <strain evidence="3 4">PL171</strain>
    </source>
</reference>
<name>A0A1Y2HFN8_9FUNG</name>
<dbReference type="EMBL" id="MCFL01000045">
    <property type="protein sequence ID" value="ORZ32513.1"/>
    <property type="molecule type" value="Genomic_DNA"/>
</dbReference>
<proteinExistence type="predicted"/>
<accession>A0A1Y2HFN8</accession>
<keyword evidence="4" id="KW-1185">Reference proteome</keyword>
<sequence>MSRFPAAAQLVALAAQERREADAKRKAEEDVKARIERERLEAERQQFPSLRSRLMSRGRPTASRTISGASQSKFTLPAAFMSLKRQRKSVAMSKTSLAGDPAANNRSQYLTGRTRTTLDSVGMGPASVTHASEALGSDLMSSSNFVTGGANTPNQQQSESSLPQLLNDSVAGGGRQLATSIAAMTGFGHGHESAGCHDHA</sequence>
<evidence type="ECO:0000313" key="3">
    <source>
        <dbReference type="EMBL" id="ORZ32513.1"/>
    </source>
</evidence>
<dbReference type="Proteomes" id="UP000193411">
    <property type="component" value="Unassembled WGS sequence"/>
</dbReference>
<protein>
    <submittedName>
        <fullName evidence="3">Uncharacterized protein</fullName>
    </submittedName>
</protein>
<organism evidence="3 4">
    <name type="scientific">Catenaria anguillulae PL171</name>
    <dbReference type="NCBI Taxonomy" id="765915"/>
    <lineage>
        <taxon>Eukaryota</taxon>
        <taxon>Fungi</taxon>
        <taxon>Fungi incertae sedis</taxon>
        <taxon>Blastocladiomycota</taxon>
        <taxon>Blastocladiomycetes</taxon>
        <taxon>Blastocladiales</taxon>
        <taxon>Catenariaceae</taxon>
        <taxon>Catenaria</taxon>
    </lineage>
</organism>
<feature type="compositionally biased region" description="Polar residues" evidence="2">
    <location>
        <begin position="140"/>
        <end position="154"/>
    </location>
</feature>
<feature type="region of interest" description="Disordered" evidence="2">
    <location>
        <begin position="91"/>
        <end position="111"/>
    </location>
</feature>